<evidence type="ECO:0000259" key="3">
    <source>
        <dbReference type="Pfam" id="PF00005"/>
    </source>
</evidence>
<dbReference type="PANTHER" id="PTHR43790">
    <property type="entry name" value="CARBOHYDRATE TRANSPORT ATP-BINDING PROTEIN MG119-RELATED"/>
    <property type="match status" value="1"/>
</dbReference>
<dbReference type="InterPro" id="IPR027417">
    <property type="entry name" value="P-loop_NTPase"/>
</dbReference>
<evidence type="ECO:0000256" key="2">
    <source>
        <dbReference type="ARBA" id="ARBA00022840"/>
    </source>
</evidence>
<keyword evidence="2 4" id="KW-0067">ATP-binding</keyword>
<dbReference type="RefSeq" id="WP_191740201.1">
    <property type="nucleotide sequence ID" value="NZ_JACSQB010000065.1"/>
</dbReference>
<proteinExistence type="predicted"/>
<sequence>MLLSFKNIKKDFDNVEVLKDISLDIKKNKKIGIVGRNVVGKSTLVDIIFGLSEKEEGKILFHQPEIKAAYLRQNGSYELNILCKTNSKKDRNFW</sequence>
<name>A0ABR8YSJ1_9CLOT</name>
<evidence type="ECO:0000256" key="1">
    <source>
        <dbReference type="ARBA" id="ARBA00022741"/>
    </source>
</evidence>
<dbReference type="EMBL" id="JACSQB010000065">
    <property type="protein sequence ID" value="MBD8047227.1"/>
    <property type="molecule type" value="Genomic_DNA"/>
</dbReference>
<dbReference type="Proteomes" id="UP000627166">
    <property type="component" value="Unassembled WGS sequence"/>
</dbReference>
<comment type="caution">
    <text evidence="4">The sequence shown here is derived from an EMBL/GenBank/DDBJ whole genome shotgun (WGS) entry which is preliminary data.</text>
</comment>
<dbReference type="Pfam" id="PF00005">
    <property type="entry name" value="ABC_tran"/>
    <property type="match status" value="1"/>
</dbReference>
<dbReference type="GO" id="GO:0005524">
    <property type="term" value="F:ATP binding"/>
    <property type="evidence" value="ECO:0007669"/>
    <property type="project" value="UniProtKB-KW"/>
</dbReference>
<evidence type="ECO:0000313" key="4">
    <source>
        <dbReference type="EMBL" id="MBD8047227.1"/>
    </source>
</evidence>
<feature type="domain" description="ABC transporter" evidence="3">
    <location>
        <begin position="18"/>
        <end position="68"/>
    </location>
</feature>
<reference evidence="4 5" key="1">
    <citation type="submission" date="2020-08" db="EMBL/GenBank/DDBJ databases">
        <title>A Genomic Blueprint of the Chicken Gut Microbiome.</title>
        <authorList>
            <person name="Gilroy R."/>
            <person name="Ravi A."/>
            <person name="Getino M."/>
            <person name="Pursley I."/>
            <person name="Horton D.L."/>
            <person name="Alikhan N.-F."/>
            <person name="Baker D."/>
            <person name="Gharbi K."/>
            <person name="Hall N."/>
            <person name="Watson M."/>
            <person name="Adriaenssens E.M."/>
            <person name="Foster-Nyarko E."/>
            <person name="Jarju S."/>
            <person name="Secka A."/>
            <person name="Antonio M."/>
            <person name="Oren A."/>
            <person name="Chaudhuri R."/>
            <person name="La Ragione R.M."/>
            <person name="Hildebrand F."/>
            <person name="Pallen M.J."/>
        </authorList>
    </citation>
    <scope>NUCLEOTIDE SEQUENCE [LARGE SCALE GENOMIC DNA]</scope>
    <source>
        <strain evidence="4 5">N37</strain>
    </source>
</reference>
<dbReference type="PANTHER" id="PTHR43790:SF4">
    <property type="entry name" value="GUANOSINE IMPORT ATP-BINDING PROTEIN NUPO"/>
    <property type="match status" value="1"/>
</dbReference>
<dbReference type="InterPro" id="IPR050107">
    <property type="entry name" value="ABC_carbohydrate_import_ATPase"/>
</dbReference>
<accession>A0ABR8YSJ1</accession>
<gene>
    <name evidence="4" type="ORF">H9637_09300</name>
</gene>
<dbReference type="SUPFAM" id="SSF52540">
    <property type="entry name" value="P-loop containing nucleoside triphosphate hydrolases"/>
    <property type="match status" value="1"/>
</dbReference>
<organism evidence="4 5">
    <name type="scientific">Clostridium faecium</name>
    <dbReference type="NCBI Taxonomy" id="2762223"/>
    <lineage>
        <taxon>Bacteria</taxon>
        <taxon>Bacillati</taxon>
        <taxon>Bacillota</taxon>
        <taxon>Clostridia</taxon>
        <taxon>Eubacteriales</taxon>
        <taxon>Clostridiaceae</taxon>
        <taxon>Clostridium</taxon>
    </lineage>
</organism>
<protein>
    <submittedName>
        <fullName evidence="4">ATP-binding cassette domain-containing protein</fullName>
    </submittedName>
</protein>
<dbReference type="Gene3D" id="3.40.50.300">
    <property type="entry name" value="P-loop containing nucleotide triphosphate hydrolases"/>
    <property type="match status" value="1"/>
</dbReference>
<keyword evidence="5" id="KW-1185">Reference proteome</keyword>
<dbReference type="InterPro" id="IPR003439">
    <property type="entry name" value="ABC_transporter-like_ATP-bd"/>
</dbReference>
<keyword evidence="1" id="KW-0547">Nucleotide-binding</keyword>
<evidence type="ECO:0000313" key="5">
    <source>
        <dbReference type="Proteomes" id="UP000627166"/>
    </source>
</evidence>